<keyword evidence="4 6" id="KW-1133">Transmembrane helix</keyword>
<keyword evidence="1 6" id="KW-0812">Transmembrane</keyword>
<keyword evidence="5 6" id="KW-0472">Membrane</keyword>
<organism evidence="8 9">
    <name type="scientific">Coemansia interrupta</name>
    <dbReference type="NCBI Taxonomy" id="1126814"/>
    <lineage>
        <taxon>Eukaryota</taxon>
        <taxon>Fungi</taxon>
        <taxon>Fungi incertae sedis</taxon>
        <taxon>Zoopagomycota</taxon>
        <taxon>Kickxellomycotina</taxon>
        <taxon>Kickxellomycetes</taxon>
        <taxon>Kickxellales</taxon>
        <taxon>Kickxellaceae</taxon>
        <taxon>Coemansia</taxon>
    </lineage>
</organism>
<dbReference type="GO" id="GO:0016020">
    <property type="term" value="C:membrane"/>
    <property type="evidence" value="ECO:0007669"/>
    <property type="project" value="InterPro"/>
</dbReference>
<dbReference type="EMBL" id="JANBUM010000046">
    <property type="protein sequence ID" value="KAJ2786752.1"/>
    <property type="molecule type" value="Genomic_DNA"/>
</dbReference>
<dbReference type="GO" id="GO:0016887">
    <property type="term" value="F:ATP hydrolysis activity"/>
    <property type="evidence" value="ECO:0007669"/>
    <property type="project" value="InterPro"/>
</dbReference>
<protein>
    <recommendedName>
        <fullName evidence="7">ABC transporter domain-containing protein</fullName>
    </recommendedName>
</protein>
<dbReference type="AlphaFoldDB" id="A0A9W8HKB8"/>
<feature type="transmembrane region" description="Helical" evidence="6">
    <location>
        <begin position="88"/>
        <end position="113"/>
    </location>
</feature>
<evidence type="ECO:0000313" key="9">
    <source>
        <dbReference type="Proteomes" id="UP001140172"/>
    </source>
</evidence>
<feature type="domain" description="ABC transporter" evidence="7">
    <location>
        <begin position="402"/>
        <end position="621"/>
    </location>
</feature>
<dbReference type="SUPFAM" id="SSF90123">
    <property type="entry name" value="ABC transporter transmembrane region"/>
    <property type="match status" value="1"/>
</dbReference>
<evidence type="ECO:0000256" key="1">
    <source>
        <dbReference type="ARBA" id="ARBA00022692"/>
    </source>
</evidence>
<dbReference type="InterPro" id="IPR003593">
    <property type="entry name" value="AAA+_ATPase"/>
</dbReference>
<gene>
    <name evidence="8" type="ORF">GGI15_001281</name>
</gene>
<feature type="transmembrane region" description="Helical" evidence="6">
    <location>
        <begin position="125"/>
        <end position="142"/>
    </location>
</feature>
<evidence type="ECO:0000313" key="8">
    <source>
        <dbReference type="EMBL" id="KAJ2786752.1"/>
    </source>
</evidence>
<dbReference type="InterPro" id="IPR050173">
    <property type="entry name" value="ABC_transporter_C-like"/>
</dbReference>
<dbReference type="SMART" id="SM00382">
    <property type="entry name" value="AAA"/>
    <property type="match status" value="2"/>
</dbReference>
<evidence type="ECO:0000259" key="7">
    <source>
        <dbReference type="PROSITE" id="PS50893"/>
    </source>
</evidence>
<evidence type="ECO:0000256" key="3">
    <source>
        <dbReference type="ARBA" id="ARBA00022840"/>
    </source>
</evidence>
<dbReference type="Pfam" id="PF00005">
    <property type="entry name" value="ABC_tran"/>
    <property type="match status" value="2"/>
</dbReference>
<dbReference type="PANTHER" id="PTHR24223">
    <property type="entry name" value="ATP-BINDING CASSETTE SUB-FAMILY C"/>
    <property type="match status" value="1"/>
</dbReference>
<dbReference type="GO" id="GO:0005524">
    <property type="term" value="F:ATP binding"/>
    <property type="evidence" value="ECO:0007669"/>
    <property type="project" value="UniProtKB-KW"/>
</dbReference>
<dbReference type="OrthoDB" id="5547743at2759"/>
<dbReference type="Gene3D" id="3.40.50.300">
    <property type="entry name" value="P-loop containing nucleotide triphosphate hydrolases"/>
    <property type="match status" value="2"/>
</dbReference>
<feature type="transmembrane region" description="Helical" evidence="6">
    <location>
        <begin position="228"/>
        <end position="249"/>
    </location>
</feature>
<reference evidence="8" key="1">
    <citation type="submission" date="2022-07" db="EMBL/GenBank/DDBJ databases">
        <title>Phylogenomic reconstructions and comparative analyses of Kickxellomycotina fungi.</title>
        <authorList>
            <person name="Reynolds N.K."/>
            <person name="Stajich J.E."/>
            <person name="Barry K."/>
            <person name="Grigoriev I.V."/>
            <person name="Crous P."/>
            <person name="Smith M.E."/>
        </authorList>
    </citation>
    <scope>NUCLEOTIDE SEQUENCE</scope>
    <source>
        <strain evidence="8">BCRC 34489</strain>
    </source>
</reference>
<proteinExistence type="predicted"/>
<feature type="transmembrane region" description="Helical" evidence="6">
    <location>
        <begin position="310"/>
        <end position="333"/>
    </location>
</feature>
<keyword evidence="9" id="KW-1185">Reference proteome</keyword>
<dbReference type="GO" id="GO:0042626">
    <property type="term" value="F:ATPase-coupled transmembrane transporter activity"/>
    <property type="evidence" value="ECO:0007669"/>
    <property type="project" value="TreeGrafter"/>
</dbReference>
<accession>A0A9W8HKB8</accession>
<feature type="domain" description="ABC transporter" evidence="7">
    <location>
        <begin position="763"/>
        <end position="1047"/>
    </location>
</feature>
<evidence type="ECO:0000256" key="4">
    <source>
        <dbReference type="ARBA" id="ARBA00022989"/>
    </source>
</evidence>
<evidence type="ECO:0000256" key="6">
    <source>
        <dbReference type="SAM" id="Phobius"/>
    </source>
</evidence>
<keyword evidence="2" id="KW-0547">Nucleotide-binding</keyword>
<dbReference type="PANTHER" id="PTHR24223:SF415">
    <property type="entry name" value="FI20190P1"/>
    <property type="match status" value="1"/>
</dbReference>
<evidence type="ECO:0000256" key="5">
    <source>
        <dbReference type="ARBA" id="ARBA00023136"/>
    </source>
</evidence>
<keyword evidence="3" id="KW-0067">ATP-binding</keyword>
<name>A0A9W8HKB8_9FUNG</name>
<dbReference type="CDD" id="cd03244">
    <property type="entry name" value="ABCC_MRP_domain2"/>
    <property type="match status" value="1"/>
</dbReference>
<dbReference type="SUPFAM" id="SSF52540">
    <property type="entry name" value="P-loop containing nucleoside triphosphate hydrolases"/>
    <property type="match status" value="2"/>
</dbReference>
<dbReference type="PROSITE" id="PS50893">
    <property type="entry name" value="ABC_TRANSPORTER_2"/>
    <property type="match status" value="2"/>
</dbReference>
<feature type="transmembrane region" description="Helical" evidence="6">
    <location>
        <begin position="195"/>
        <end position="216"/>
    </location>
</feature>
<dbReference type="InterPro" id="IPR027417">
    <property type="entry name" value="P-loop_NTPase"/>
</dbReference>
<comment type="caution">
    <text evidence="8">The sequence shown here is derived from an EMBL/GenBank/DDBJ whole genome shotgun (WGS) entry which is preliminary data.</text>
</comment>
<dbReference type="Proteomes" id="UP001140172">
    <property type="component" value="Unassembled WGS sequence"/>
</dbReference>
<evidence type="ECO:0000256" key="2">
    <source>
        <dbReference type="ARBA" id="ARBA00022741"/>
    </source>
</evidence>
<dbReference type="InterPro" id="IPR003439">
    <property type="entry name" value="ABC_transporter-like_ATP-bd"/>
</dbReference>
<sequence length="1049" mass="117716">MDTLIQTGIIACELSRRDLVLFVTTVQDVFMVQAIHMVRVARANKGNLIKLWKLKKREMAVSIVSDFKYDTQERFFVMRAIVRMVAPAYFPILLVEQVIALAAYVQVILLGQIMSSIDRPHENPLWWVFILVAALAIAKLAEAQQTRVRNWRTSEISRVASAIELAIFFTPLQTASGPLRSAHIFRYGSHHPRQLAEAVINCFSNASALLSASMSALAVSRALGPRVAVAPILTIIGITTFVRLCRFLLDYVTARWFVLQPFDPIEEVCAGITSIKLHAWEEKYLKWAEEYSDNNSENSYSLKVLVLRRLAIAVLTILHASVRAIATFAAFLICNIDSAGLPSKRLLEMRGQVHLLAAHVGMVVGSAIEWRYMRESNRILETSLRAERKRTLDRVANGRYVIHLFKCSFAWDAHATCVLSGVSLSVAAGQFVVIRGPVGQGKSSLLQALCGELELIDGEGYTSSGVIAYSPQKPFIMNDTVQANVLFGRPLDSVRYNQVLWACALDEDIVRMGLLYAPLSSFAQEQYMSQISRGFYDSALNLHVSIPILFTMELTVVMNFCSGFWMLWKLSPLAVLLLAPMTIVLRLLDRWLVPAHQRLIQESSLISTTYNYTRSTIIEAAQTVRLLKTERQFRDKFMQVVDLDAQRARAMYGYNIFGEMFKSCVSWVTVHGAIALLVLSQRYSLWHQLSPAASITPAEVVALAQTTGNLLLSIAMLVTLPERLVGYAHLISNYRTYAELKPQSPTVGKSVEPPKDWPSSGKIEFCNYSMRYSASHPLALDNINLTINPGETIGVVGRTGAGKSSLVKSLFRLVEADAGKILVDGIDISTIPLHDLRSRLAVIPQESTLFYGSVRDNLDPLRQHTLEDIWSAIIKAQLVDLVNRKEVTEMGIIFREEESESINLYGTEQERMKKKANERKCWRRVNLDSTSPVLRNGLDKWIEFEGRNFSIGQRQLVNLCRALLKSNRKILVLDEATADVDSQTDKHIHQAIRKEFKDSTVIVIAHRMDTVMGSDRIILMDKGQVVEVDTPERLLQKNNGGFRQLANIG</sequence>
<dbReference type="InterPro" id="IPR036640">
    <property type="entry name" value="ABC1_TM_sf"/>
</dbReference>